<dbReference type="AlphaFoldDB" id="A0A915KIZ3"/>
<sequence>MGRALGARLAYMAPLRSALSLSLKGHLYSPFPMEQNAIDTTLPSEKEIFVPFGSRLLPAERFNFLVIRSVLSKKAISKPLG</sequence>
<protein>
    <submittedName>
        <fullName evidence="2">Uncharacterized protein</fullName>
    </submittedName>
</protein>
<accession>A0A915KIZ3</accession>
<reference evidence="2" key="1">
    <citation type="submission" date="2022-11" db="UniProtKB">
        <authorList>
            <consortium name="WormBaseParasite"/>
        </authorList>
    </citation>
    <scope>IDENTIFICATION</scope>
</reference>
<evidence type="ECO:0000313" key="1">
    <source>
        <dbReference type="Proteomes" id="UP000887565"/>
    </source>
</evidence>
<name>A0A915KIZ3_ROMCU</name>
<keyword evidence="1" id="KW-1185">Reference proteome</keyword>
<dbReference type="Proteomes" id="UP000887565">
    <property type="component" value="Unplaced"/>
</dbReference>
<evidence type="ECO:0000313" key="2">
    <source>
        <dbReference type="WBParaSite" id="nRc.2.0.1.t38724-RA"/>
    </source>
</evidence>
<proteinExistence type="predicted"/>
<dbReference type="WBParaSite" id="nRc.2.0.1.t38724-RA">
    <property type="protein sequence ID" value="nRc.2.0.1.t38724-RA"/>
    <property type="gene ID" value="nRc.2.0.1.g38724"/>
</dbReference>
<organism evidence="1 2">
    <name type="scientific">Romanomermis culicivorax</name>
    <name type="common">Nematode worm</name>
    <dbReference type="NCBI Taxonomy" id="13658"/>
    <lineage>
        <taxon>Eukaryota</taxon>
        <taxon>Metazoa</taxon>
        <taxon>Ecdysozoa</taxon>
        <taxon>Nematoda</taxon>
        <taxon>Enoplea</taxon>
        <taxon>Dorylaimia</taxon>
        <taxon>Mermithida</taxon>
        <taxon>Mermithoidea</taxon>
        <taxon>Mermithidae</taxon>
        <taxon>Romanomermis</taxon>
    </lineage>
</organism>